<dbReference type="Proteomes" id="UP000215914">
    <property type="component" value="Unassembled WGS sequence"/>
</dbReference>
<organism evidence="1 2">
    <name type="scientific">Helianthus annuus</name>
    <name type="common">Common sunflower</name>
    <dbReference type="NCBI Taxonomy" id="4232"/>
    <lineage>
        <taxon>Eukaryota</taxon>
        <taxon>Viridiplantae</taxon>
        <taxon>Streptophyta</taxon>
        <taxon>Embryophyta</taxon>
        <taxon>Tracheophyta</taxon>
        <taxon>Spermatophyta</taxon>
        <taxon>Magnoliopsida</taxon>
        <taxon>eudicotyledons</taxon>
        <taxon>Gunneridae</taxon>
        <taxon>Pentapetalae</taxon>
        <taxon>asterids</taxon>
        <taxon>campanulids</taxon>
        <taxon>Asterales</taxon>
        <taxon>Asteraceae</taxon>
        <taxon>Asteroideae</taxon>
        <taxon>Heliantheae alliance</taxon>
        <taxon>Heliantheae</taxon>
        <taxon>Helianthus</taxon>
    </lineage>
</organism>
<comment type="caution">
    <text evidence="1">The sequence shown here is derived from an EMBL/GenBank/DDBJ whole genome shotgun (WGS) entry which is preliminary data.</text>
</comment>
<accession>A0A9K3N4C3</accession>
<dbReference type="EMBL" id="MNCJ02000325">
    <property type="protein sequence ID" value="KAF5786514.1"/>
    <property type="molecule type" value="Genomic_DNA"/>
</dbReference>
<keyword evidence="2" id="KW-1185">Reference proteome</keyword>
<dbReference type="Gene3D" id="3.10.450.240">
    <property type="match status" value="1"/>
</dbReference>
<reference evidence="1" key="1">
    <citation type="journal article" date="2017" name="Nature">
        <title>The sunflower genome provides insights into oil metabolism, flowering and Asterid evolution.</title>
        <authorList>
            <person name="Badouin H."/>
            <person name="Gouzy J."/>
            <person name="Grassa C.J."/>
            <person name="Murat F."/>
            <person name="Staton S.E."/>
            <person name="Cottret L."/>
            <person name="Lelandais-Briere C."/>
            <person name="Owens G.L."/>
            <person name="Carrere S."/>
            <person name="Mayjonade B."/>
            <person name="Legrand L."/>
            <person name="Gill N."/>
            <person name="Kane N.C."/>
            <person name="Bowers J.E."/>
            <person name="Hubner S."/>
            <person name="Bellec A."/>
            <person name="Berard A."/>
            <person name="Berges H."/>
            <person name="Blanchet N."/>
            <person name="Boniface M.C."/>
            <person name="Brunel D."/>
            <person name="Catrice O."/>
            <person name="Chaidir N."/>
            <person name="Claudel C."/>
            <person name="Donnadieu C."/>
            <person name="Faraut T."/>
            <person name="Fievet G."/>
            <person name="Helmstetter N."/>
            <person name="King M."/>
            <person name="Knapp S.J."/>
            <person name="Lai Z."/>
            <person name="Le Paslier M.C."/>
            <person name="Lippi Y."/>
            <person name="Lorenzon L."/>
            <person name="Mandel J.R."/>
            <person name="Marage G."/>
            <person name="Marchand G."/>
            <person name="Marquand E."/>
            <person name="Bret-Mestries E."/>
            <person name="Morien E."/>
            <person name="Nambeesan S."/>
            <person name="Nguyen T."/>
            <person name="Pegot-Espagnet P."/>
            <person name="Pouilly N."/>
            <person name="Raftis F."/>
            <person name="Sallet E."/>
            <person name="Schiex T."/>
            <person name="Thomas J."/>
            <person name="Vandecasteele C."/>
            <person name="Vares D."/>
            <person name="Vear F."/>
            <person name="Vautrin S."/>
            <person name="Crespi M."/>
            <person name="Mangin B."/>
            <person name="Burke J.M."/>
            <person name="Salse J."/>
            <person name="Munos S."/>
            <person name="Vincourt P."/>
            <person name="Rieseberg L.H."/>
            <person name="Langlade N.B."/>
        </authorList>
    </citation>
    <scope>NUCLEOTIDE SEQUENCE</scope>
    <source>
        <tissue evidence="1">Leaves</tissue>
    </source>
</reference>
<reference evidence="1" key="2">
    <citation type="submission" date="2020-06" db="EMBL/GenBank/DDBJ databases">
        <title>Helianthus annuus Genome sequencing and assembly Release 2.</title>
        <authorList>
            <person name="Gouzy J."/>
            <person name="Langlade N."/>
            <person name="Munos S."/>
        </authorList>
    </citation>
    <scope>NUCLEOTIDE SEQUENCE</scope>
    <source>
        <tissue evidence="1">Leaves</tissue>
    </source>
</reference>
<dbReference type="AlphaFoldDB" id="A0A9K3N4C3"/>
<evidence type="ECO:0000313" key="2">
    <source>
        <dbReference type="Proteomes" id="UP000215914"/>
    </source>
</evidence>
<evidence type="ECO:0000313" key="1">
    <source>
        <dbReference type="EMBL" id="KAF5786514.1"/>
    </source>
</evidence>
<proteinExistence type="predicted"/>
<dbReference type="Gramene" id="mRNA:HanXRQr2_Chr10g0441841">
    <property type="protein sequence ID" value="mRNA:HanXRQr2_Chr10g0441841"/>
    <property type="gene ID" value="HanXRQr2_Chr10g0441841"/>
</dbReference>
<gene>
    <name evidence="1" type="ORF">HanXRQr2_Chr10g0441841</name>
</gene>
<name>A0A9K3N4C3_HELAN</name>
<protein>
    <submittedName>
        <fullName evidence="1">Uncharacterized protein</fullName>
    </submittedName>
</protein>
<sequence length="205" mass="23489">MRESQHLLMKKPLNLHTSLINAATTTCMRDSFKGLHLFLLEPLISRRDACQTGGATVKEKDPTVVECCSYRKPRFLEEKREMAEEVVALKEMYNEEEVRKIYGFKISSDGYAEVTCGCPSYCLKCKAKYQVCEMQGTFYDNKILHISEVDIRETKMIGDSPLIIIGFCRKLLKVEGTDEVQADLPLELFAFDCKQQGKYLAFKLM</sequence>